<protein>
    <submittedName>
        <fullName evidence="1">Periplasmic protein</fullName>
    </submittedName>
</protein>
<name>A0A3B0U9R8_9ZZZZ</name>
<organism evidence="1">
    <name type="scientific">hydrothermal vent metagenome</name>
    <dbReference type="NCBI Taxonomy" id="652676"/>
    <lineage>
        <taxon>unclassified sequences</taxon>
        <taxon>metagenomes</taxon>
        <taxon>ecological metagenomes</taxon>
    </lineage>
</organism>
<evidence type="ECO:0000313" key="1">
    <source>
        <dbReference type="EMBL" id="VAW21279.1"/>
    </source>
</evidence>
<sequence length="43" mass="5138">GKYRTLEVPELRKKLWLADARQKGRIHVVRQFEAKQNDSKTKD</sequence>
<dbReference type="EMBL" id="UOEQ01000338">
    <property type="protein sequence ID" value="VAW21279.1"/>
    <property type="molecule type" value="Genomic_DNA"/>
</dbReference>
<accession>A0A3B0U9R8</accession>
<dbReference type="AlphaFoldDB" id="A0A3B0U9R8"/>
<gene>
    <name evidence="1" type="ORF">MNBD_ALPHA11-1468</name>
</gene>
<feature type="non-terminal residue" evidence="1">
    <location>
        <position position="1"/>
    </location>
</feature>
<proteinExistence type="predicted"/>
<reference evidence="1" key="1">
    <citation type="submission" date="2018-06" db="EMBL/GenBank/DDBJ databases">
        <authorList>
            <person name="Zhirakovskaya E."/>
        </authorList>
    </citation>
    <scope>NUCLEOTIDE SEQUENCE</scope>
</reference>